<reference evidence="2" key="1">
    <citation type="journal article" date="2015" name="Nature">
        <title>Complex archaea that bridge the gap between prokaryotes and eukaryotes.</title>
        <authorList>
            <person name="Spang A."/>
            <person name="Saw J.H."/>
            <person name="Jorgensen S.L."/>
            <person name="Zaremba-Niedzwiedzka K."/>
            <person name="Martijn J."/>
            <person name="Lind A.E."/>
            <person name="van Eijk R."/>
            <person name="Schleper C."/>
            <person name="Guy L."/>
            <person name="Ettema T.J."/>
        </authorList>
    </citation>
    <scope>NUCLEOTIDE SEQUENCE</scope>
</reference>
<protein>
    <submittedName>
        <fullName evidence="2">Uncharacterized protein</fullName>
    </submittedName>
</protein>
<evidence type="ECO:0000256" key="1">
    <source>
        <dbReference type="SAM" id="MobiDB-lite"/>
    </source>
</evidence>
<proteinExistence type="predicted"/>
<comment type="caution">
    <text evidence="2">The sequence shown here is derived from an EMBL/GenBank/DDBJ whole genome shotgun (WGS) entry which is preliminary data.</text>
</comment>
<evidence type="ECO:0000313" key="2">
    <source>
        <dbReference type="EMBL" id="KKL54601.1"/>
    </source>
</evidence>
<gene>
    <name evidence="2" type="ORF">LCGC14_2263820</name>
</gene>
<name>A0A0F9DL35_9ZZZZ</name>
<sequence length="59" mass="6815">MIVYDRFILMIITEEKLLSDFLGDLNAVQPSEAMPKAKKKGKTNRKNPDRQPTLKQKLL</sequence>
<feature type="compositionally biased region" description="Basic residues" evidence="1">
    <location>
        <begin position="36"/>
        <end position="45"/>
    </location>
</feature>
<dbReference type="EMBL" id="LAZR01031141">
    <property type="protein sequence ID" value="KKL54601.1"/>
    <property type="molecule type" value="Genomic_DNA"/>
</dbReference>
<dbReference type="AlphaFoldDB" id="A0A0F9DL35"/>
<feature type="region of interest" description="Disordered" evidence="1">
    <location>
        <begin position="32"/>
        <end position="59"/>
    </location>
</feature>
<feature type="non-terminal residue" evidence="2">
    <location>
        <position position="59"/>
    </location>
</feature>
<organism evidence="2">
    <name type="scientific">marine sediment metagenome</name>
    <dbReference type="NCBI Taxonomy" id="412755"/>
    <lineage>
        <taxon>unclassified sequences</taxon>
        <taxon>metagenomes</taxon>
        <taxon>ecological metagenomes</taxon>
    </lineage>
</organism>
<accession>A0A0F9DL35</accession>